<dbReference type="Proteomes" id="UP000626092">
    <property type="component" value="Unassembled WGS sequence"/>
</dbReference>
<organism evidence="3 4">
    <name type="scientific">Rhododendron simsii</name>
    <name type="common">Sims's rhododendron</name>
    <dbReference type="NCBI Taxonomy" id="118357"/>
    <lineage>
        <taxon>Eukaryota</taxon>
        <taxon>Viridiplantae</taxon>
        <taxon>Streptophyta</taxon>
        <taxon>Embryophyta</taxon>
        <taxon>Tracheophyta</taxon>
        <taxon>Spermatophyta</taxon>
        <taxon>Magnoliopsida</taxon>
        <taxon>eudicotyledons</taxon>
        <taxon>Gunneridae</taxon>
        <taxon>Pentapetalae</taxon>
        <taxon>asterids</taxon>
        <taxon>Ericales</taxon>
        <taxon>Ericaceae</taxon>
        <taxon>Ericoideae</taxon>
        <taxon>Rhodoreae</taxon>
        <taxon>Rhododendron</taxon>
    </lineage>
</organism>
<dbReference type="AlphaFoldDB" id="A0A834LKX2"/>
<reference evidence="3" key="1">
    <citation type="submission" date="2019-11" db="EMBL/GenBank/DDBJ databases">
        <authorList>
            <person name="Liu Y."/>
            <person name="Hou J."/>
            <person name="Li T.-Q."/>
            <person name="Guan C.-H."/>
            <person name="Wu X."/>
            <person name="Wu H.-Z."/>
            <person name="Ling F."/>
            <person name="Zhang R."/>
            <person name="Shi X.-G."/>
            <person name="Ren J.-P."/>
            <person name="Chen E.-F."/>
            <person name="Sun J.-M."/>
        </authorList>
    </citation>
    <scope>NUCLEOTIDE SEQUENCE</scope>
    <source>
        <strain evidence="3">Adult_tree_wgs_1</strain>
        <tissue evidence="3">Leaves</tissue>
    </source>
</reference>
<protein>
    <recommendedName>
        <fullName evidence="2">Uncharacterized GPI-anchored protein At5g19230-like domain-containing protein</fullName>
    </recommendedName>
</protein>
<feature type="signal peptide" evidence="1">
    <location>
        <begin position="1"/>
        <end position="44"/>
    </location>
</feature>
<evidence type="ECO:0000313" key="4">
    <source>
        <dbReference type="Proteomes" id="UP000626092"/>
    </source>
</evidence>
<name>A0A834LKX2_RHOSS</name>
<dbReference type="InterPro" id="IPR045285">
    <property type="entry name" value="At5g19230-like"/>
</dbReference>
<dbReference type="PANTHER" id="PTHR33976">
    <property type="entry name" value="OS07G0645000 PROTEIN"/>
    <property type="match status" value="1"/>
</dbReference>
<dbReference type="PANTHER" id="PTHR33976:SF2">
    <property type="entry name" value="GLYCOPROTEIN MEMBRANE GPI-ANCHORED"/>
    <property type="match status" value="1"/>
</dbReference>
<dbReference type="OrthoDB" id="753138at2759"/>
<feature type="chain" id="PRO_5032347637" description="Uncharacterized GPI-anchored protein At5g19230-like domain-containing protein" evidence="1">
    <location>
        <begin position="45"/>
        <end position="218"/>
    </location>
</feature>
<dbReference type="EMBL" id="WJXA01000007">
    <property type="protein sequence ID" value="KAF7138469.1"/>
    <property type="molecule type" value="Genomic_DNA"/>
</dbReference>
<proteinExistence type="predicted"/>
<keyword evidence="1" id="KW-0732">Signal</keyword>
<sequence length="218" mass="23504">MSYLLQSIKVLCSRRKEGMASSLQFSLLVVLLHALLLLPNPVNCSDEEDNLLQGLNSYRNSVSLPALAKNEKAECLADEVADELEDKPCIGNMGPITAASGSQPQIPNYPDLLKKCDIDPNTTKDGVILPVCVPNHVETLVLTNYTHTQYSKYLNNSKYTGAGVGSEDDWMVVVLTTNTPSGSFASTSSGAGNNRVSRVGLGRCSVFFVLGVFLAMLM</sequence>
<keyword evidence="4" id="KW-1185">Reference proteome</keyword>
<evidence type="ECO:0000256" key="1">
    <source>
        <dbReference type="SAM" id="SignalP"/>
    </source>
</evidence>
<feature type="domain" description="Uncharacterized GPI-anchored protein At5g19230-like" evidence="2">
    <location>
        <begin position="48"/>
        <end position="175"/>
    </location>
</feature>
<dbReference type="Pfam" id="PF25884">
    <property type="entry name" value="At5g19230"/>
    <property type="match status" value="1"/>
</dbReference>
<dbReference type="InterPro" id="IPR059083">
    <property type="entry name" value="At5g19230_dom"/>
</dbReference>
<gene>
    <name evidence="3" type="ORF">RHSIM_Rhsim07G0182100</name>
</gene>
<comment type="caution">
    <text evidence="3">The sequence shown here is derived from an EMBL/GenBank/DDBJ whole genome shotgun (WGS) entry which is preliminary data.</text>
</comment>
<accession>A0A834LKX2</accession>
<evidence type="ECO:0000259" key="2">
    <source>
        <dbReference type="Pfam" id="PF25884"/>
    </source>
</evidence>
<evidence type="ECO:0000313" key="3">
    <source>
        <dbReference type="EMBL" id="KAF7138469.1"/>
    </source>
</evidence>